<dbReference type="GO" id="GO:0016616">
    <property type="term" value="F:oxidoreductase activity, acting on the CH-OH group of donors, NAD or NADP as acceptor"/>
    <property type="evidence" value="ECO:0007669"/>
    <property type="project" value="TreeGrafter"/>
</dbReference>
<evidence type="ECO:0000313" key="4">
    <source>
        <dbReference type="Proteomes" id="UP001140562"/>
    </source>
</evidence>
<dbReference type="Pfam" id="PF00106">
    <property type="entry name" value="adh_short"/>
    <property type="match status" value="1"/>
</dbReference>
<dbReference type="PRINTS" id="PR00081">
    <property type="entry name" value="GDHRDH"/>
</dbReference>
<organism evidence="3 4">
    <name type="scientific">Didymella glomerata</name>
    <dbReference type="NCBI Taxonomy" id="749621"/>
    <lineage>
        <taxon>Eukaryota</taxon>
        <taxon>Fungi</taxon>
        <taxon>Dikarya</taxon>
        <taxon>Ascomycota</taxon>
        <taxon>Pezizomycotina</taxon>
        <taxon>Dothideomycetes</taxon>
        <taxon>Pleosporomycetidae</taxon>
        <taxon>Pleosporales</taxon>
        <taxon>Pleosporineae</taxon>
        <taxon>Didymellaceae</taxon>
        <taxon>Didymella</taxon>
    </lineage>
</organism>
<dbReference type="AlphaFoldDB" id="A0A9W8X3S6"/>
<evidence type="ECO:0008006" key="5">
    <source>
        <dbReference type="Google" id="ProtNLM"/>
    </source>
</evidence>
<gene>
    <name evidence="3" type="ORF">N0V87_003533</name>
</gene>
<protein>
    <recommendedName>
        <fullName evidence="5">NAD(P)-binding protein</fullName>
    </recommendedName>
</protein>
<dbReference type="InterPro" id="IPR036291">
    <property type="entry name" value="NAD(P)-bd_dom_sf"/>
</dbReference>
<dbReference type="SUPFAM" id="SSF51735">
    <property type="entry name" value="NAD(P)-binding Rossmann-fold domains"/>
    <property type="match status" value="1"/>
</dbReference>
<dbReference type="OrthoDB" id="1933717at2759"/>
<evidence type="ECO:0000313" key="3">
    <source>
        <dbReference type="EMBL" id="KAJ4339098.1"/>
    </source>
</evidence>
<name>A0A9W8X3S6_9PLEO</name>
<dbReference type="EMBL" id="JAPEUV010000025">
    <property type="protein sequence ID" value="KAJ4339098.1"/>
    <property type="molecule type" value="Genomic_DNA"/>
</dbReference>
<dbReference type="PANTHER" id="PTHR42760:SF37">
    <property type="entry name" value="CLAVALDEHYDE DEHYDROGENASE"/>
    <property type="match status" value="1"/>
</dbReference>
<dbReference type="InterPro" id="IPR002347">
    <property type="entry name" value="SDR_fam"/>
</dbReference>
<dbReference type="Gene3D" id="3.40.50.720">
    <property type="entry name" value="NAD(P)-binding Rossmann-like Domain"/>
    <property type="match status" value="1"/>
</dbReference>
<comment type="caution">
    <text evidence="3">The sequence shown here is derived from an EMBL/GenBank/DDBJ whole genome shotgun (WGS) entry which is preliminary data.</text>
</comment>
<sequence>MSLRQDLVDATTGAEVDYNVVNWQAQLTSTIHRDLYPLLDPYKNTDLAVGAAGKIVLITGATGGIGRKIAEAWVVAGAAGVVITGLEADKLKNEESRLRTISKAQNQDRPEVRILSHQADSTDESSVSSLWTTASQKLGRIDVLVNCAGSLTVQKIGQGSSLDIWKHYETNIKGPMLMIHHFLNQPGFTGGTVIGVTTGILGETYPNFASYIPSKLAAAKYMEYLHAEEPSVRCFNLVPGLVATEMAPPGYMDFARDDPMLTGGLSLLLCTERAEWLRGGLVSVNWDWEEMEQHKDEIVEKGLIKLGFTNAKFGKGGHPWAEQP</sequence>
<dbReference type="Proteomes" id="UP001140562">
    <property type="component" value="Unassembled WGS sequence"/>
</dbReference>
<dbReference type="CDD" id="cd05233">
    <property type="entry name" value="SDR_c"/>
    <property type="match status" value="1"/>
</dbReference>
<accession>A0A9W8X3S6</accession>
<comment type="similarity">
    <text evidence="1">Belongs to the short-chain dehydrogenases/reductases (SDR) family.</text>
</comment>
<evidence type="ECO:0000256" key="1">
    <source>
        <dbReference type="ARBA" id="ARBA00006484"/>
    </source>
</evidence>
<reference evidence="3" key="1">
    <citation type="submission" date="2022-10" db="EMBL/GenBank/DDBJ databases">
        <title>Tapping the CABI collections for fungal endophytes: first genome assemblies for Collariella, Neodidymelliopsis, Ascochyta clinopodiicola, Didymella pomorum, Didymosphaeria variabile, Neocosmospora piperis and Neocucurbitaria cava.</title>
        <authorList>
            <person name="Hill R."/>
        </authorList>
    </citation>
    <scope>NUCLEOTIDE SEQUENCE</scope>
    <source>
        <strain evidence="3">IMI 360193</strain>
    </source>
</reference>
<dbReference type="PANTHER" id="PTHR42760">
    <property type="entry name" value="SHORT-CHAIN DEHYDROGENASES/REDUCTASES FAMILY MEMBER"/>
    <property type="match status" value="1"/>
</dbReference>
<keyword evidence="2" id="KW-0560">Oxidoreductase</keyword>
<evidence type="ECO:0000256" key="2">
    <source>
        <dbReference type="ARBA" id="ARBA00023002"/>
    </source>
</evidence>
<proteinExistence type="inferred from homology"/>
<keyword evidence="4" id="KW-1185">Reference proteome</keyword>